<reference evidence="10" key="1">
    <citation type="submission" date="2016-05" db="EMBL/GenBank/DDBJ databases">
        <authorList>
            <person name="Liu B."/>
            <person name="Wang J."/>
            <person name="Zhu Y."/>
            <person name="Liu G."/>
            <person name="Chen Q."/>
            <person name="Chen Z."/>
            <person name="Lan J."/>
            <person name="Che J."/>
            <person name="Ge C."/>
            <person name="Shi H."/>
            <person name="Pan Z."/>
            <person name="Liu X."/>
        </authorList>
    </citation>
    <scope>NUCLEOTIDE SEQUENCE [LARGE SCALE GENOMIC DNA]</scope>
    <source>
        <strain evidence="10">FJAT-27215</strain>
    </source>
</reference>
<comment type="caution">
    <text evidence="9">The sequence shown here is derived from an EMBL/GenBank/DDBJ whole genome shotgun (WGS) entry which is preliminary data.</text>
</comment>
<evidence type="ECO:0000256" key="5">
    <source>
        <dbReference type="ARBA" id="ARBA00022741"/>
    </source>
</evidence>
<accession>A0A1B9AGA0</accession>
<dbReference type="InterPro" id="IPR011009">
    <property type="entry name" value="Kinase-like_dom_sf"/>
</dbReference>
<comment type="subunit">
    <text evidence="2">Homodimer.</text>
</comment>
<evidence type="ECO:0000256" key="3">
    <source>
        <dbReference type="ARBA" id="ARBA00012128"/>
    </source>
</evidence>
<protein>
    <recommendedName>
        <fullName evidence="3">S-methyl-5-thioribose kinase</fullName>
        <ecNumber evidence="3">2.7.1.100</ecNumber>
    </recommendedName>
</protein>
<evidence type="ECO:0000259" key="8">
    <source>
        <dbReference type="Pfam" id="PF01636"/>
    </source>
</evidence>
<dbReference type="PIRSF" id="PIRSF031134">
    <property type="entry name" value="MTRK"/>
    <property type="match status" value="1"/>
</dbReference>
<dbReference type="SUPFAM" id="SSF56112">
    <property type="entry name" value="Protein kinase-like (PK-like)"/>
    <property type="match status" value="1"/>
</dbReference>
<dbReference type="GO" id="GO:0005524">
    <property type="term" value="F:ATP binding"/>
    <property type="evidence" value="ECO:0007669"/>
    <property type="project" value="UniProtKB-KW"/>
</dbReference>
<dbReference type="AlphaFoldDB" id="A0A1B9AGA0"/>
<dbReference type="Gene3D" id="3.90.1200.10">
    <property type="match status" value="1"/>
</dbReference>
<comment type="similarity">
    <text evidence="1">Belongs to the methylthioribose kinase family.</text>
</comment>
<dbReference type="PANTHER" id="PTHR34273">
    <property type="entry name" value="METHYLTHIORIBOSE KINASE"/>
    <property type="match status" value="1"/>
</dbReference>
<dbReference type="PANTHER" id="PTHR34273:SF2">
    <property type="entry name" value="METHYLTHIORIBOSE KINASE"/>
    <property type="match status" value="1"/>
</dbReference>
<dbReference type="EMBL" id="MAYT01000029">
    <property type="protein sequence ID" value="OCA82863.1"/>
    <property type="molecule type" value="Genomic_DNA"/>
</dbReference>
<dbReference type="InterPro" id="IPR009212">
    <property type="entry name" value="Methylthioribose_kinase"/>
</dbReference>
<dbReference type="EC" id="2.7.1.100" evidence="3"/>
<keyword evidence="5" id="KW-0547">Nucleotide-binding</keyword>
<evidence type="ECO:0000256" key="1">
    <source>
        <dbReference type="ARBA" id="ARBA00010165"/>
    </source>
</evidence>
<sequence>MEGTHLKDFTSAYFTMNEADVVEYVQNRLSVFNDDADLECREIGDGNLNYVFKVVDRKSGESIIIKQAGPVARISDAFKVSPDRNRIESEILELQGELAPGFVPKVYAYDPVMNCCVMDDLSDHEIMRSALLNYKKFPLFADHITTFLARTLLLTSDVVMGHKEKKERVQQFTNPELCEITEDLVYTEPFYDCEQNDVFEGTKEFAREVIWNDEKLKLETAKLKFDFMTKAQSLLHGDLHTGSIFIKEDSTKIIDPEFAFYGPAGYDIGNVVANLIFAYVHAHYTIEETEARADYLPYLEETIVQVVELFSEKFLQLWNETAAEQTATLPKFKEWYLDSILEDTAAVTGLELCRRVIGIAHVKDLTSISDAKDRTAAEKICLIAGKTFILDRTSIRTGDDFVKVLRHSVNQFSKGAINDDNTNSSHSISTAR</sequence>
<dbReference type="GO" id="GO:0046522">
    <property type="term" value="F:S-methyl-5-thioribose kinase activity"/>
    <property type="evidence" value="ECO:0007669"/>
    <property type="project" value="UniProtKB-EC"/>
</dbReference>
<dbReference type="GO" id="GO:0009086">
    <property type="term" value="P:methionine biosynthetic process"/>
    <property type="evidence" value="ECO:0007669"/>
    <property type="project" value="InterPro"/>
</dbReference>
<proteinExistence type="inferred from homology"/>
<dbReference type="Gene3D" id="3.30.200.20">
    <property type="entry name" value="Phosphorylase Kinase, domain 1"/>
    <property type="match status" value="1"/>
</dbReference>
<evidence type="ECO:0000256" key="7">
    <source>
        <dbReference type="ARBA" id="ARBA00022840"/>
    </source>
</evidence>
<evidence type="ECO:0000313" key="10">
    <source>
        <dbReference type="Proteomes" id="UP000092578"/>
    </source>
</evidence>
<evidence type="ECO:0000256" key="6">
    <source>
        <dbReference type="ARBA" id="ARBA00022777"/>
    </source>
</evidence>
<keyword evidence="4" id="KW-0808">Transferase</keyword>
<evidence type="ECO:0000256" key="2">
    <source>
        <dbReference type="ARBA" id="ARBA00011738"/>
    </source>
</evidence>
<dbReference type="InterPro" id="IPR002575">
    <property type="entry name" value="Aminoglycoside_PTrfase"/>
</dbReference>
<organism evidence="9 10">
    <name type="scientific">Pseudobacillus wudalianchiensis</name>
    <dbReference type="NCBI Taxonomy" id="1743143"/>
    <lineage>
        <taxon>Bacteria</taxon>
        <taxon>Bacillati</taxon>
        <taxon>Bacillota</taxon>
        <taxon>Bacilli</taxon>
        <taxon>Bacillales</taxon>
        <taxon>Bacillaceae</taxon>
        <taxon>Pseudobacillus</taxon>
    </lineage>
</organism>
<name>A0A1B9AGA0_9BACI</name>
<keyword evidence="6 9" id="KW-0418">Kinase</keyword>
<feature type="domain" description="Aminoglycoside phosphotransferase" evidence="8">
    <location>
        <begin position="40"/>
        <end position="274"/>
    </location>
</feature>
<evidence type="ECO:0000256" key="4">
    <source>
        <dbReference type="ARBA" id="ARBA00022679"/>
    </source>
</evidence>
<dbReference type="Pfam" id="PF01636">
    <property type="entry name" value="APH"/>
    <property type="match status" value="1"/>
</dbReference>
<keyword evidence="7" id="KW-0067">ATP-binding</keyword>
<evidence type="ECO:0000313" key="9">
    <source>
        <dbReference type="EMBL" id="OCA82863.1"/>
    </source>
</evidence>
<gene>
    <name evidence="9" type="ORF">A8F95_14145</name>
</gene>
<dbReference type="NCBIfam" id="TIGR01767">
    <property type="entry name" value="MTRK"/>
    <property type="match status" value="1"/>
</dbReference>
<dbReference type="Proteomes" id="UP000092578">
    <property type="component" value="Unassembled WGS sequence"/>
</dbReference>
<keyword evidence="10" id="KW-1185">Reference proteome</keyword>